<sequence>MLWCSSRNLFQLTLELMLLRCTAGIGLKKKWLRFIADGVVFIRAELSALATAIMTRVSGGCCLRLVLHYLSIWFTRMVRHDVFFLPPSKCPTCGSSADCTSYAGFIFAAEGLPWKAVKTSRLRGGLGDQC</sequence>
<protein>
    <submittedName>
        <fullName evidence="1">Uncharacterized protein</fullName>
    </submittedName>
</protein>
<dbReference type="EMBL" id="WHUW01000004">
    <property type="protein sequence ID" value="KAF8447638.1"/>
    <property type="molecule type" value="Genomic_DNA"/>
</dbReference>
<keyword evidence="2" id="KW-1185">Reference proteome</keyword>
<dbReference type="Proteomes" id="UP001194468">
    <property type="component" value="Unassembled WGS sequence"/>
</dbReference>
<gene>
    <name evidence="1" type="ORF">L210DRAFT_3526869</name>
</gene>
<reference evidence="1" key="2">
    <citation type="journal article" date="2020" name="Nat. Commun.">
        <title>Large-scale genome sequencing of mycorrhizal fungi provides insights into the early evolution of symbiotic traits.</title>
        <authorList>
            <person name="Miyauchi S."/>
            <person name="Kiss E."/>
            <person name="Kuo A."/>
            <person name="Drula E."/>
            <person name="Kohler A."/>
            <person name="Sanchez-Garcia M."/>
            <person name="Morin E."/>
            <person name="Andreopoulos B."/>
            <person name="Barry K.W."/>
            <person name="Bonito G."/>
            <person name="Buee M."/>
            <person name="Carver A."/>
            <person name="Chen C."/>
            <person name="Cichocki N."/>
            <person name="Clum A."/>
            <person name="Culley D."/>
            <person name="Crous P.W."/>
            <person name="Fauchery L."/>
            <person name="Girlanda M."/>
            <person name="Hayes R.D."/>
            <person name="Keri Z."/>
            <person name="LaButti K."/>
            <person name="Lipzen A."/>
            <person name="Lombard V."/>
            <person name="Magnuson J."/>
            <person name="Maillard F."/>
            <person name="Murat C."/>
            <person name="Nolan M."/>
            <person name="Ohm R.A."/>
            <person name="Pangilinan J."/>
            <person name="Pereira M.F."/>
            <person name="Perotto S."/>
            <person name="Peter M."/>
            <person name="Pfister S."/>
            <person name="Riley R."/>
            <person name="Sitrit Y."/>
            <person name="Stielow J.B."/>
            <person name="Szollosi G."/>
            <person name="Zifcakova L."/>
            <person name="Stursova M."/>
            <person name="Spatafora J.W."/>
            <person name="Tedersoo L."/>
            <person name="Vaario L.M."/>
            <person name="Yamada A."/>
            <person name="Yan M."/>
            <person name="Wang P."/>
            <person name="Xu J."/>
            <person name="Bruns T."/>
            <person name="Baldrian P."/>
            <person name="Vilgalys R."/>
            <person name="Dunand C."/>
            <person name="Henrissat B."/>
            <person name="Grigoriev I.V."/>
            <person name="Hibbett D."/>
            <person name="Nagy L.G."/>
            <person name="Martin F.M."/>
        </authorList>
    </citation>
    <scope>NUCLEOTIDE SEQUENCE</scope>
    <source>
        <strain evidence="1">BED1</strain>
    </source>
</reference>
<reference evidence="1" key="1">
    <citation type="submission" date="2019-10" db="EMBL/GenBank/DDBJ databases">
        <authorList>
            <consortium name="DOE Joint Genome Institute"/>
            <person name="Kuo A."/>
            <person name="Miyauchi S."/>
            <person name="Kiss E."/>
            <person name="Drula E."/>
            <person name="Kohler A."/>
            <person name="Sanchez-Garcia M."/>
            <person name="Andreopoulos B."/>
            <person name="Barry K.W."/>
            <person name="Bonito G."/>
            <person name="Buee M."/>
            <person name="Carver A."/>
            <person name="Chen C."/>
            <person name="Cichocki N."/>
            <person name="Clum A."/>
            <person name="Culley D."/>
            <person name="Crous P.W."/>
            <person name="Fauchery L."/>
            <person name="Girlanda M."/>
            <person name="Hayes R."/>
            <person name="Keri Z."/>
            <person name="LaButti K."/>
            <person name="Lipzen A."/>
            <person name="Lombard V."/>
            <person name="Magnuson J."/>
            <person name="Maillard F."/>
            <person name="Morin E."/>
            <person name="Murat C."/>
            <person name="Nolan M."/>
            <person name="Ohm R."/>
            <person name="Pangilinan J."/>
            <person name="Pereira M."/>
            <person name="Perotto S."/>
            <person name="Peter M."/>
            <person name="Riley R."/>
            <person name="Sitrit Y."/>
            <person name="Stielow B."/>
            <person name="Szollosi G."/>
            <person name="Zifcakova L."/>
            <person name="Stursova M."/>
            <person name="Spatafora J.W."/>
            <person name="Tedersoo L."/>
            <person name="Vaario L.-M."/>
            <person name="Yamada A."/>
            <person name="Yan M."/>
            <person name="Wang P."/>
            <person name="Xu J."/>
            <person name="Bruns T."/>
            <person name="Baldrian P."/>
            <person name="Vilgalys R."/>
            <person name="Henrissat B."/>
            <person name="Grigoriev I.V."/>
            <person name="Hibbett D."/>
            <person name="Nagy L.G."/>
            <person name="Martin F.M."/>
        </authorList>
    </citation>
    <scope>NUCLEOTIDE SEQUENCE</scope>
    <source>
        <strain evidence="1">BED1</strain>
    </source>
</reference>
<evidence type="ECO:0000313" key="1">
    <source>
        <dbReference type="EMBL" id="KAF8447638.1"/>
    </source>
</evidence>
<accession>A0AAD4C428</accession>
<organism evidence="1 2">
    <name type="scientific">Boletus edulis BED1</name>
    <dbReference type="NCBI Taxonomy" id="1328754"/>
    <lineage>
        <taxon>Eukaryota</taxon>
        <taxon>Fungi</taxon>
        <taxon>Dikarya</taxon>
        <taxon>Basidiomycota</taxon>
        <taxon>Agaricomycotina</taxon>
        <taxon>Agaricomycetes</taxon>
        <taxon>Agaricomycetidae</taxon>
        <taxon>Boletales</taxon>
        <taxon>Boletineae</taxon>
        <taxon>Boletaceae</taxon>
        <taxon>Boletoideae</taxon>
        <taxon>Boletus</taxon>
    </lineage>
</organism>
<name>A0AAD4C428_BOLED</name>
<proteinExistence type="predicted"/>
<dbReference type="AlphaFoldDB" id="A0AAD4C428"/>
<comment type="caution">
    <text evidence="1">The sequence shown here is derived from an EMBL/GenBank/DDBJ whole genome shotgun (WGS) entry which is preliminary data.</text>
</comment>
<evidence type="ECO:0000313" key="2">
    <source>
        <dbReference type="Proteomes" id="UP001194468"/>
    </source>
</evidence>